<feature type="region of interest" description="Disordered" evidence="1">
    <location>
        <begin position="36"/>
        <end position="79"/>
    </location>
</feature>
<evidence type="ECO:0000313" key="3">
    <source>
        <dbReference type="EMBL" id="KAK3940781.1"/>
    </source>
</evidence>
<keyword evidence="2" id="KW-1133">Transmembrane helix</keyword>
<name>A0AAN6N8W7_9PEZI</name>
<feature type="transmembrane region" description="Helical" evidence="2">
    <location>
        <begin position="195"/>
        <end position="215"/>
    </location>
</feature>
<feature type="transmembrane region" description="Helical" evidence="2">
    <location>
        <begin position="88"/>
        <end position="108"/>
    </location>
</feature>
<dbReference type="EMBL" id="MU853791">
    <property type="protein sequence ID" value="KAK3940781.1"/>
    <property type="molecule type" value="Genomic_DNA"/>
</dbReference>
<evidence type="ECO:0000256" key="1">
    <source>
        <dbReference type="SAM" id="MobiDB-lite"/>
    </source>
</evidence>
<keyword evidence="2" id="KW-0472">Membrane</keyword>
<sequence length="244" mass="27235">MPGMLPRSPVAEDHPHIRADHFDALKKDAATQTLRAWTSHERQGARKSMSTWVTRRQDSKMDTKKQNSNGRWPRVDRMKKHRRRSKRVDFATATVACVPAAIISRYRAVLDRDPSSSFICSDIVENLGLRAVPLYDATDQTGGTLSSLTNIPLYFWTVAQKTLWEQPSTNILALSVFGFGALLGLIYFRHRKHKYQDPVLVLTSTTGVAVGFLLLGLDAQGVLLCVLPWCAIGAMAVSSQVDRD</sequence>
<protein>
    <submittedName>
        <fullName evidence="3">Uncharacterized protein</fullName>
    </submittedName>
</protein>
<feature type="transmembrane region" description="Helical" evidence="2">
    <location>
        <begin position="171"/>
        <end position="188"/>
    </location>
</feature>
<dbReference type="Proteomes" id="UP001303473">
    <property type="component" value="Unassembled WGS sequence"/>
</dbReference>
<reference evidence="4" key="1">
    <citation type="journal article" date="2023" name="Mol. Phylogenet. Evol.">
        <title>Genome-scale phylogeny and comparative genomics of the fungal order Sordariales.</title>
        <authorList>
            <person name="Hensen N."/>
            <person name="Bonometti L."/>
            <person name="Westerberg I."/>
            <person name="Brannstrom I.O."/>
            <person name="Guillou S."/>
            <person name="Cros-Aarteil S."/>
            <person name="Calhoun S."/>
            <person name="Haridas S."/>
            <person name="Kuo A."/>
            <person name="Mondo S."/>
            <person name="Pangilinan J."/>
            <person name="Riley R."/>
            <person name="LaButti K."/>
            <person name="Andreopoulos B."/>
            <person name="Lipzen A."/>
            <person name="Chen C."/>
            <person name="Yan M."/>
            <person name="Daum C."/>
            <person name="Ng V."/>
            <person name="Clum A."/>
            <person name="Steindorff A."/>
            <person name="Ohm R.A."/>
            <person name="Martin F."/>
            <person name="Silar P."/>
            <person name="Natvig D.O."/>
            <person name="Lalanne C."/>
            <person name="Gautier V."/>
            <person name="Ament-Velasquez S.L."/>
            <person name="Kruys A."/>
            <person name="Hutchinson M.I."/>
            <person name="Powell A.J."/>
            <person name="Barry K."/>
            <person name="Miller A.N."/>
            <person name="Grigoriev I.V."/>
            <person name="Debuchy R."/>
            <person name="Gladieux P."/>
            <person name="Hiltunen Thoren M."/>
            <person name="Johannesson H."/>
        </authorList>
    </citation>
    <scope>NUCLEOTIDE SEQUENCE [LARGE SCALE GENOMIC DNA]</scope>
    <source>
        <strain evidence="4">CBS 340.73</strain>
    </source>
</reference>
<comment type="caution">
    <text evidence="3">The sequence shown here is derived from an EMBL/GenBank/DDBJ whole genome shotgun (WGS) entry which is preliminary data.</text>
</comment>
<accession>A0AAN6N8W7</accession>
<keyword evidence="4" id="KW-1185">Reference proteome</keyword>
<organism evidence="3 4">
    <name type="scientific">Diplogelasinospora grovesii</name>
    <dbReference type="NCBI Taxonomy" id="303347"/>
    <lineage>
        <taxon>Eukaryota</taxon>
        <taxon>Fungi</taxon>
        <taxon>Dikarya</taxon>
        <taxon>Ascomycota</taxon>
        <taxon>Pezizomycotina</taxon>
        <taxon>Sordariomycetes</taxon>
        <taxon>Sordariomycetidae</taxon>
        <taxon>Sordariales</taxon>
        <taxon>Diplogelasinosporaceae</taxon>
        <taxon>Diplogelasinospora</taxon>
    </lineage>
</organism>
<dbReference type="AlphaFoldDB" id="A0AAN6N8W7"/>
<keyword evidence="2" id="KW-0812">Transmembrane</keyword>
<feature type="compositionally biased region" description="Basic and acidic residues" evidence="1">
    <location>
        <begin position="55"/>
        <end position="65"/>
    </location>
</feature>
<proteinExistence type="predicted"/>
<evidence type="ECO:0000256" key="2">
    <source>
        <dbReference type="SAM" id="Phobius"/>
    </source>
</evidence>
<evidence type="ECO:0000313" key="4">
    <source>
        <dbReference type="Proteomes" id="UP001303473"/>
    </source>
</evidence>
<gene>
    <name evidence="3" type="ORF">QBC46DRAFT_118401</name>
</gene>